<protein>
    <submittedName>
        <fullName evidence="2 3">Uncharacterized protein</fullName>
    </submittedName>
</protein>
<dbReference type="EnsemblMetazoa" id="ASIC017483-RA">
    <property type="protein sequence ID" value="ASIC017483-PA"/>
    <property type="gene ID" value="ASIC017483"/>
</dbReference>
<keyword evidence="4" id="KW-1185">Reference proteome</keyword>
<gene>
    <name evidence="2" type="ORF">ZHAS_00017483</name>
</gene>
<accession>A0A084WGP0</accession>
<dbReference type="AlphaFoldDB" id="A0A084WGP0"/>
<evidence type="ECO:0000313" key="2">
    <source>
        <dbReference type="EMBL" id="KFB49384.1"/>
    </source>
</evidence>
<feature type="region of interest" description="Disordered" evidence="1">
    <location>
        <begin position="1"/>
        <end position="30"/>
    </location>
</feature>
<name>A0A084WGP0_ANOSI</name>
<organism evidence="2">
    <name type="scientific">Anopheles sinensis</name>
    <name type="common">Mosquito</name>
    <dbReference type="NCBI Taxonomy" id="74873"/>
    <lineage>
        <taxon>Eukaryota</taxon>
        <taxon>Metazoa</taxon>
        <taxon>Ecdysozoa</taxon>
        <taxon>Arthropoda</taxon>
        <taxon>Hexapoda</taxon>
        <taxon>Insecta</taxon>
        <taxon>Pterygota</taxon>
        <taxon>Neoptera</taxon>
        <taxon>Endopterygota</taxon>
        <taxon>Diptera</taxon>
        <taxon>Nematocera</taxon>
        <taxon>Culicoidea</taxon>
        <taxon>Culicidae</taxon>
        <taxon>Anophelinae</taxon>
        <taxon>Anopheles</taxon>
    </lineage>
</organism>
<reference evidence="3" key="2">
    <citation type="submission" date="2020-05" db="UniProtKB">
        <authorList>
            <consortium name="EnsemblMetazoa"/>
        </authorList>
    </citation>
    <scope>IDENTIFICATION</scope>
</reference>
<sequence>MVGSSGGSSTFEGKQVKIPLPSPSNSQGHPSCVGCARGNPQLMASDVAVWLCSFYSRKDQQRAARVKSLSLIPGNNRWKNPSAV</sequence>
<evidence type="ECO:0000313" key="3">
    <source>
        <dbReference type="EnsemblMetazoa" id="ASIC017483-PA"/>
    </source>
</evidence>
<dbReference type="EMBL" id="KE525345">
    <property type="protein sequence ID" value="KFB49384.1"/>
    <property type="molecule type" value="Genomic_DNA"/>
</dbReference>
<dbReference type="EMBL" id="ATLV01023648">
    <property type="status" value="NOT_ANNOTATED_CDS"/>
    <property type="molecule type" value="Genomic_DNA"/>
</dbReference>
<evidence type="ECO:0000313" key="4">
    <source>
        <dbReference type="Proteomes" id="UP000030765"/>
    </source>
</evidence>
<dbReference type="Proteomes" id="UP000030765">
    <property type="component" value="Unassembled WGS sequence"/>
</dbReference>
<proteinExistence type="predicted"/>
<reference evidence="2 4" key="1">
    <citation type="journal article" date="2014" name="BMC Genomics">
        <title>Genome sequence of Anopheles sinensis provides insight into genetics basis of mosquito competence for malaria parasites.</title>
        <authorList>
            <person name="Zhou D."/>
            <person name="Zhang D."/>
            <person name="Ding G."/>
            <person name="Shi L."/>
            <person name="Hou Q."/>
            <person name="Ye Y."/>
            <person name="Xu Y."/>
            <person name="Zhou H."/>
            <person name="Xiong C."/>
            <person name="Li S."/>
            <person name="Yu J."/>
            <person name="Hong S."/>
            <person name="Yu X."/>
            <person name="Zou P."/>
            <person name="Chen C."/>
            <person name="Chang X."/>
            <person name="Wang W."/>
            <person name="Lv Y."/>
            <person name="Sun Y."/>
            <person name="Ma L."/>
            <person name="Shen B."/>
            <person name="Zhu C."/>
        </authorList>
    </citation>
    <scope>NUCLEOTIDE SEQUENCE [LARGE SCALE GENOMIC DNA]</scope>
</reference>
<evidence type="ECO:0000256" key="1">
    <source>
        <dbReference type="SAM" id="MobiDB-lite"/>
    </source>
</evidence>
<dbReference type="VEuPathDB" id="VectorBase:ASIC017483"/>